<keyword evidence="1" id="KW-0802">TPR repeat</keyword>
<evidence type="ECO:0000313" key="4">
    <source>
        <dbReference type="EMBL" id="ABU56873.1"/>
    </source>
</evidence>
<dbReference type="Gene3D" id="1.25.40.10">
    <property type="entry name" value="Tetratricopeptide repeat domain"/>
    <property type="match status" value="2"/>
</dbReference>
<feature type="transmembrane region" description="Helical" evidence="3">
    <location>
        <begin position="458"/>
        <end position="487"/>
    </location>
</feature>
<accession>A7NHC6</accession>
<dbReference type="Proteomes" id="UP000000263">
    <property type="component" value="Chromosome"/>
</dbReference>
<dbReference type="PROSITE" id="PS50005">
    <property type="entry name" value="TPR"/>
    <property type="match status" value="1"/>
</dbReference>
<keyword evidence="3" id="KW-0472">Membrane</keyword>
<feature type="compositionally biased region" description="Low complexity" evidence="2">
    <location>
        <begin position="264"/>
        <end position="279"/>
    </location>
</feature>
<dbReference type="SMART" id="SM00028">
    <property type="entry name" value="TPR"/>
    <property type="match status" value="3"/>
</dbReference>
<dbReference type="AlphaFoldDB" id="A7NHC6"/>
<feature type="transmembrane region" description="Helical" evidence="3">
    <location>
        <begin position="385"/>
        <end position="415"/>
    </location>
</feature>
<dbReference type="OrthoDB" id="152197at2"/>
<gene>
    <name evidence="4" type="ordered locus">Rcas_0752</name>
</gene>
<feature type="region of interest" description="Disordered" evidence="2">
    <location>
        <begin position="80"/>
        <end position="171"/>
    </location>
</feature>
<keyword evidence="3" id="KW-0812">Transmembrane</keyword>
<organism evidence="4 5">
    <name type="scientific">Roseiflexus castenholzii (strain DSM 13941 / HLO8)</name>
    <dbReference type="NCBI Taxonomy" id="383372"/>
    <lineage>
        <taxon>Bacteria</taxon>
        <taxon>Bacillati</taxon>
        <taxon>Chloroflexota</taxon>
        <taxon>Chloroflexia</taxon>
        <taxon>Chloroflexales</taxon>
        <taxon>Roseiflexineae</taxon>
        <taxon>Roseiflexaceae</taxon>
        <taxon>Roseiflexus</taxon>
    </lineage>
</organism>
<feature type="compositionally biased region" description="Polar residues" evidence="2">
    <location>
        <begin position="84"/>
        <end position="134"/>
    </location>
</feature>
<dbReference type="KEGG" id="rca:Rcas_0752"/>
<feature type="repeat" description="TPR" evidence="1">
    <location>
        <begin position="585"/>
        <end position="618"/>
    </location>
</feature>
<keyword evidence="5" id="KW-1185">Reference proteome</keyword>
<evidence type="ECO:0000256" key="3">
    <source>
        <dbReference type="SAM" id="Phobius"/>
    </source>
</evidence>
<feature type="region of interest" description="Disordered" evidence="2">
    <location>
        <begin position="315"/>
        <end position="345"/>
    </location>
</feature>
<reference evidence="4 5" key="1">
    <citation type="submission" date="2007-08" db="EMBL/GenBank/DDBJ databases">
        <title>Complete sequence of Roseiflexus castenholzii DSM 13941.</title>
        <authorList>
            <consortium name="US DOE Joint Genome Institute"/>
            <person name="Copeland A."/>
            <person name="Lucas S."/>
            <person name="Lapidus A."/>
            <person name="Barry K."/>
            <person name="Glavina del Rio T."/>
            <person name="Dalin E."/>
            <person name="Tice H."/>
            <person name="Pitluck S."/>
            <person name="Thompson L.S."/>
            <person name="Brettin T."/>
            <person name="Bruce D."/>
            <person name="Detter J.C."/>
            <person name="Han C."/>
            <person name="Tapia R."/>
            <person name="Schmutz J."/>
            <person name="Larimer F."/>
            <person name="Land M."/>
            <person name="Hauser L."/>
            <person name="Kyrpides N."/>
            <person name="Mikhailova N."/>
            <person name="Bryant D.A."/>
            <person name="Hanada S."/>
            <person name="Tsukatani Y."/>
            <person name="Richardson P."/>
        </authorList>
    </citation>
    <scope>NUCLEOTIDE SEQUENCE [LARGE SCALE GENOMIC DNA]</scope>
    <source>
        <strain evidence="5">DSM 13941 / HLO8</strain>
    </source>
</reference>
<dbReference type="SUPFAM" id="SSF48452">
    <property type="entry name" value="TPR-like"/>
    <property type="match status" value="1"/>
</dbReference>
<feature type="region of interest" description="Disordered" evidence="2">
    <location>
        <begin position="200"/>
        <end position="222"/>
    </location>
</feature>
<dbReference type="STRING" id="383372.Rcas_0752"/>
<evidence type="ECO:0000256" key="1">
    <source>
        <dbReference type="PROSITE-ProRule" id="PRU00339"/>
    </source>
</evidence>
<feature type="compositionally biased region" description="Low complexity" evidence="2">
    <location>
        <begin position="135"/>
        <end position="148"/>
    </location>
</feature>
<dbReference type="EMBL" id="CP000804">
    <property type="protein sequence ID" value="ABU56873.1"/>
    <property type="molecule type" value="Genomic_DNA"/>
</dbReference>
<feature type="transmembrane region" description="Helical" evidence="3">
    <location>
        <begin position="427"/>
        <end position="446"/>
    </location>
</feature>
<name>A7NHC6_ROSCS</name>
<proteinExistence type="predicted"/>
<dbReference type="InterPro" id="IPR011990">
    <property type="entry name" value="TPR-like_helical_dom_sf"/>
</dbReference>
<sequence>MTTTTNDWLQQGIAAARAGQRAQARQFFVRAIQENQYNDDAWVWLAGVVDNPADMRRCLQQALRINPLNPQARQGIAWLDRQTRQAQKASSSATNMNDGQKPSSSATAHSSVQAENQVDKTSSQNQSHSPATDGSLSVSQSSASAKPASAHDSHAPGTPEPAPKPARRFSWFGKSKPAHSAVADDSATVAAAPQPARRFSWFDRSAAPTTPDEAAGGAHGAKPARRFSWFGKSKPAHSAVADDSATVAAAPQPARRFSWFDRSAAPAAPATPDEAPGAASTAQPARRFSWFGKSNAVAKPMVAAAATATVAGAAGATPPASAAPPAAPGAKPRRKEKVLPPEEGDPARDCCPYCGELNKPDRQWCRRCDRSLMIRGPVRDQRSPWLSILGILWVLGGVLGILGAIAGLIVALALYNSARGSLSDFPLVIVVVFVIIALLYGGQIAIARAMMNRARWAYWIIAVVTVLQLGGSLFGALGAIATIGNFITQAQAFLPSQEAVSAVAAFTSLLGTIIMVDVGIKAFFMLLVGLSWRDFYGPKERFVSEVRGATDYELFNIGLALQRKGMWWMAMKQWEAAVANSPRDVDYLHALTVAYAKLEQWDKARETIARAITVAPDNQALKQVQERIERMSAA</sequence>
<dbReference type="HOGENOM" id="CLU_431401_0_0_0"/>
<dbReference type="eggNOG" id="COG0457">
    <property type="taxonomic scope" value="Bacteria"/>
</dbReference>
<dbReference type="RefSeq" id="WP_012119303.1">
    <property type="nucleotide sequence ID" value="NC_009767.1"/>
</dbReference>
<evidence type="ECO:0000256" key="2">
    <source>
        <dbReference type="SAM" id="MobiDB-lite"/>
    </source>
</evidence>
<dbReference type="InterPro" id="IPR019734">
    <property type="entry name" value="TPR_rpt"/>
</dbReference>
<evidence type="ECO:0000313" key="5">
    <source>
        <dbReference type="Proteomes" id="UP000000263"/>
    </source>
</evidence>
<keyword evidence="3" id="KW-1133">Transmembrane helix</keyword>
<protein>
    <submittedName>
        <fullName evidence="4">Tetratricopeptide TPR_2 repeat protein</fullName>
    </submittedName>
</protein>
<feature type="transmembrane region" description="Helical" evidence="3">
    <location>
        <begin position="499"/>
        <end position="532"/>
    </location>
</feature>
<feature type="region of interest" description="Disordered" evidence="2">
    <location>
        <begin position="264"/>
        <end position="284"/>
    </location>
</feature>